<dbReference type="Proteomes" id="UP000318199">
    <property type="component" value="Unassembled WGS sequence"/>
</dbReference>
<accession>A0A562ZDB8</accession>
<comment type="caution">
    <text evidence="1">The sequence shown here is derived from an EMBL/GenBank/DDBJ whole genome shotgun (WGS) entry which is preliminary data.</text>
</comment>
<dbReference type="AlphaFoldDB" id="A0A562ZDB8"/>
<name>A0A562ZDB8_9BURK</name>
<dbReference type="RefSeq" id="WP_145897485.1">
    <property type="nucleotide sequence ID" value="NZ_VOBQ01000038.1"/>
</dbReference>
<protein>
    <submittedName>
        <fullName evidence="1">Uncharacterized protein</fullName>
    </submittedName>
</protein>
<dbReference type="Pfam" id="PF18143">
    <property type="entry name" value="HAD_SAK_2"/>
    <property type="match status" value="1"/>
</dbReference>
<evidence type="ECO:0000313" key="1">
    <source>
        <dbReference type="EMBL" id="TWO63119.1"/>
    </source>
</evidence>
<sequence>MTKDQGHFILFLDFDGVLHPAQLDPERPLFCRMGSLEHLMQRIPGLRIVVSSSWRETRSLKALRELFPASVRNRVIGRTPVQVPVELLPTRLWSYVREAECTAWMRRRSHLVGVPPGSDAWMALDDESWRFSPDCAHLVLTDGRVGLTDEAVEELIGRAAVFGARPIEPRRTGAPHRTNREAEMHGEPGQCLWTVWADYFATGEGRTFFGHISHARNEDEARTQFARAFDPFFLQGAGSSKGVVRNEVTHQLWSEQALKWLESLERRGNVEATSRIHINLS</sequence>
<evidence type="ECO:0000313" key="2">
    <source>
        <dbReference type="Proteomes" id="UP000318199"/>
    </source>
</evidence>
<reference evidence="1 2" key="1">
    <citation type="submission" date="2019-07" db="EMBL/GenBank/DDBJ databases">
        <title>Caenimonas sedimenti sp. nov., isolated from activated sludge.</title>
        <authorList>
            <person name="Xu J."/>
        </authorList>
    </citation>
    <scope>NUCLEOTIDE SEQUENCE [LARGE SCALE GENOMIC DNA]</scope>
    <source>
        <strain evidence="1 2">HX-9-20</strain>
    </source>
</reference>
<proteinExistence type="predicted"/>
<gene>
    <name evidence="1" type="ORF">FN976_28595</name>
</gene>
<dbReference type="EMBL" id="VOBQ01000038">
    <property type="protein sequence ID" value="TWO63119.1"/>
    <property type="molecule type" value="Genomic_DNA"/>
</dbReference>
<dbReference type="OrthoDB" id="8773450at2"/>
<organism evidence="1 2">
    <name type="scientific">Caenimonas sedimenti</name>
    <dbReference type="NCBI Taxonomy" id="2596921"/>
    <lineage>
        <taxon>Bacteria</taxon>
        <taxon>Pseudomonadati</taxon>
        <taxon>Pseudomonadota</taxon>
        <taxon>Betaproteobacteria</taxon>
        <taxon>Burkholderiales</taxon>
        <taxon>Comamonadaceae</taxon>
        <taxon>Caenimonas</taxon>
    </lineage>
</organism>
<keyword evidence="2" id="KW-1185">Reference proteome</keyword>